<dbReference type="Gene3D" id="1.20.5.370">
    <property type="match status" value="1"/>
</dbReference>
<dbReference type="Proteomes" id="UP001377567">
    <property type="component" value="Unassembled WGS sequence"/>
</dbReference>
<comment type="caution">
    <text evidence="3">The sequence shown here is derived from an EMBL/GenBank/DDBJ whole genome shotgun (WGS) entry which is preliminary data.</text>
</comment>
<evidence type="ECO:0000256" key="2">
    <source>
        <dbReference type="SAM" id="MobiDB-lite"/>
    </source>
</evidence>
<keyword evidence="1" id="KW-0175">Coiled coil</keyword>
<dbReference type="EMBL" id="BTGD01000003">
    <property type="protein sequence ID" value="GMM54505.1"/>
    <property type="molecule type" value="Genomic_DNA"/>
</dbReference>
<keyword evidence="4" id="KW-1185">Reference proteome</keyword>
<dbReference type="InterPro" id="IPR014751">
    <property type="entry name" value="XRCC4-like_C"/>
</dbReference>
<feature type="compositionally biased region" description="Low complexity" evidence="2">
    <location>
        <begin position="413"/>
        <end position="446"/>
    </location>
</feature>
<feature type="compositionally biased region" description="Polar residues" evidence="2">
    <location>
        <begin position="491"/>
        <end position="511"/>
    </location>
</feature>
<evidence type="ECO:0000313" key="4">
    <source>
        <dbReference type="Proteomes" id="UP001377567"/>
    </source>
</evidence>
<evidence type="ECO:0000313" key="3">
    <source>
        <dbReference type="EMBL" id="GMM54505.1"/>
    </source>
</evidence>
<protein>
    <submittedName>
        <fullName evidence="3">Lif1 protein</fullName>
    </submittedName>
</protein>
<dbReference type="AlphaFoldDB" id="A0AAV5RSL8"/>
<feature type="compositionally biased region" description="Basic and acidic residues" evidence="2">
    <location>
        <begin position="326"/>
        <end position="348"/>
    </location>
</feature>
<organism evidence="3 4">
    <name type="scientific">Maudiozyma humilis</name>
    <name type="common">Sour dough yeast</name>
    <name type="synonym">Kazachstania humilis</name>
    <dbReference type="NCBI Taxonomy" id="51915"/>
    <lineage>
        <taxon>Eukaryota</taxon>
        <taxon>Fungi</taxon>
        <taxon>Dikarya</taxon>
        <taxon>Ascomycota</taxon>
        <taxon>Saccharomycotina</taxon>
        <taxon>Saccharomycetes</taxon>
        <taxon>Saccharomycetales</taxon>
        <taxon>Saccharomycetaceae</taxon>
        <taxon>Maudiozyma</taxon>
    </lineage>
</organism>
<feature type="coiled-coil region" evidence="1">
    <location>
        <begin position="181"/>
        <end position="218"/>
    </location>
</feature>
<feature type="compositionally biased region" description="Acidic residues" evidence="2">
    <location>
        <begin position="512"/>
        <end position="533"/>
    </location>
</feature>
<feature type="compositionally biased region" description="Basic residues" evidence="2">
    <location>
        <begin position="281"/>
        <end position="292"/>
    </location>
</feature>
<feature type="region of interest" description="Disordered" evidence="2">
    <location>
        <begin position="264"/>
        <end position="380"/>
    </location>
</feature>
<reference evidence="3 4" key="1">
    <citation type="journal article" date="2023" name="Elife">
        <title>Identification of key yeast species and microbe-microbe interactions impacting larval growth of Drosophila in the wild.</title>
        <authorList>
            <person name="Mure A."/>
            <person name="Sugiura Y."/>
            <person name="Maeda R."/>
            <person name="Honda K."/>
            <person name="Sakurai N."/>
            <person name="Takahashi Y."/>
            <person name="Watada M."/>
            <person name="Katoh T."/>
            <person name="Gotoh A."/>
            <person name="Gotoh Y."/>
            <person name="Taniguchi I."/>
            <person name="Nakamura K."/>
            <person name="Hayashi T."/>
            <person name="Katayama T."/>
            <person name="Uemura T."/>
            <person name="Hattori Y."/>
        </authorList>
    </citation>
    <scope>NUCLEOTIDE SEQUENCE [LARGE SCALE GENOMIC DNA]</scope>
    <source>
        <strain evidence="3 4">KH-74</strain>
    </source>
</reference>
<evidence type="ECO:0000256" key="1">
    <source>
        <dbReference type="SAM" id="Coils"/>
    </source>
</evidence>
<sequence length="533" mass="60027">MAQLPHKKFVFCVPFREQQQDNNGLPAEQQELFCIGQFELEGTETFCFNNDSIKTLKIKSIIMSEGSTVMSDADLTPDDVVIFTNPLDQSWDKYKVWYKLLRILSGNKIQMESDNMEVDESLNCCIVEIDNSWKIILEHKSERIARKIGEIKLRKVHNNEIDLFSLTHDLFTNLSHLNVEMNTAKADASEKAAEAKRLRKERKKLDELIDIRDKKTKEILVGLLNAKKQKIVQLESYIRHHKMQPALPENQDDSEVINSNVKDEVTNLNSPGKRKTETKAPRQRGKMLRRIRNTFNNVDLKPPSSMKRKQEATSTDDFGFYGISKGDGKRQKVEDGSHSHISAKRDNETPIDDDLSESMNDNPFMEAPTTSSTSGTQKESPVVLKMGTFKHHKYNGDVAIKTSSKASRKNIKPKLPTKNTKLPTANITLPTANTTLPTANTKLPTANTNDISMKTKTNSEDGLSPPSTVNEADDDDFSTTTEITDDEKPNSPINGTDGNSEQEATAKTTNISEDETIDESNDETDLDDEEETD</sequence>
<accession>A0AAV5RSL8</accession>
<gene>
    <name evidence="3" type="ORF">DAKH74_011210</name>
</gene>
<feature type="compositionally biased region" description="Polar residues" evidence="2">
    <location>
        <begin position="447"/>
        <end position="456"/>
    </location>
</feature>
<proteinExistence type="predicted"/>
<name>A0AAV5RSL8_MAUHU</name>
<feature type="compositionally biased region" description="Polar residues" evidence="2">
    <location>
        <begin position="368"/>
        <end position="379"/>
    </location>
</feature>
<feature type="region of interest" description="Disordered" evidence="2">
    <location>
        <begin position="403"/>
        <end position="533"/>
    </location>
</feature>